<evidence type="ECO:0000256" key="1">
    <source>
        <dbReference type="SAM" id="Phobius"/>
    </source>
</evidence>
<gene>
    <name evidence="2" type="ORF">EV420DRAFT_1583891</name>
</gene>
<dbReference type="Proteomes" id="UP001175211">
    <property type="component" value="Unassembled WGS sequence"/>
</dbReference>
<dbReference type="EMBL" id="JAUEPS010000085">
    <property type="protein sequence ID" value="KAK0439468.1"/>
    <property type="molecule type" value="Genomic_DNA"/>
</dbReference>
<accession>A0AA39JF69</accession>
<feature type="transmembrane region" description="Helical" evidence="1">
    <location>
        <begin position="51"/>
        <end position="71"/>
    </location>
</feature>
<comment type="caution">
    <text evidence="2">The sequence shown here is derived from an EMBL/GenBank/DDBJ whole genome shotgun (WGS) entry which is preliminary data.</text>
</comment>
<keyword evidence="3" id="KW-1185">Reference proteome</keyword>
<organism evidence="2 3">
    <name type="scientific">Armillaria tabescens</name>
    <name type="common">Ringless honey mushroom</name>
    <name type="synonym">Agaricus tabescens</name>
    <dbReference type="NCBI Taxonomy" id="1929756"/>
    <lineage>
        <taxon>Eukaryota</taxon>
        <taxon>Fungi</taxon>
        <taxon>Dikarya</taxon>
        <taxon>Basidiomycota</taxon>
        <taxon>Agaricomycotina</taxon>
        <taxon>Agaricomycetes</taxon>
        <taxon>Agaricomycetidae</taxon>
        <taxon>Agaricales</taxon>
        <taxon>Marasmiineae</taxon>
        <taxon>Physalacriaceae</taxon>
        <taxon>Desarmillaria</taxon>
    </lineage>
</organism>
<sequence>MMQATHFCKNLAGAAAGLGCAWVGRSLVFVFSPALLTLFHLVYFSGRRLRWLAWDWLLWLSMGMVLYLCLLTD</sequence>
<dbReference type="RefSeq" id="XP_060323253.1">
    <property type="nucleotide sequence ID" value="XM_060474752.1"/>
</dbReference>
<keyword evidence="1" id="KW-0812">Transmembrane</keyword>
<keyword evidence="1" id="KW-0472">Membrane</keyword>
<feature type="transmembrane region" description="Helical" evidence="1">
    <location>
        <begin position="12"/>
        <end position="39"/>
    </location>
</feature>
<dbReference type="GeneID" id="85358300"/>
<protein>
    <submittedName>
        <fullName evidence="2">Uncharacterized protein</fullName>
    </submittedName>
</protein>
<dbReference type="AlphaFoldDB" id="A0AA39JF69"/>
<evidence type="ECO:0000313" key="2">
    <source>
        <dbReference type="EMBL" id="KAK0439468.1"/>
    </source>
</evidence>
<proteinExistence type="predicted"/>
<name>A0AA39JF69_ARMTA</name>
<keyword evidence="1" id="KW-1133">Transmembrane helix</keyword>
<reference evidence="2" key="1">
    <citation type="submission" date="2023-06" db="EMBL/GenBank/DDBJ databases">
        <authorList>
            <consortium name="Lawrence Berkeley National Laboratory"/>
            <person name="Ahrendt S."/>
            <person name="Sahu N."/>
            <person name="Indic B."/>
            <person name="Wong-Bajracharya J."/>
            <person name="Merenyi Z."/>
            <person name="Ke H.-M."/>
            <person name="Monk M."/>
            <person name="Kocsube S."/>
            <person name="Drula E."/>
            <person name="Lipzen A."/>
            <person name="Balint B."/>
            <person name="Henrissat B."/>
            <person name="Andreopoulos B."/>
            <person name="Martin F.M."/>
            <person name="Harder C.B."/>
            <person name="Rigling D."/>
            <person name="Ford K.L."/>
            <person name="Foster G.D."/>
            <person name="Pangilinan J."/>
            <person name="Papanicolaou A."/>
            <person name="Barry K."/>
            <person name="LaButti K."/>
            <person name="Viragh M."/>
            <person name="Koriabine M."/>
            <person name="Yan M."/>
            <person name="Riley R."/>
            <person name="Champramary S."/>
            <person name="Plett K.L."/>
            <person name="Tsai I.J."/>
            <person name="Slot J."/>
            <person name="Sipos G."/>
            <person name="Plett J."/>
            <person name="Nagy L.G."/>
            <person name="Grigoriev I.V."/>
        </authorList>
    </citation>
    <scope>NUCLEOTIDE SEQUENCE</scope>
    <source>
        <strain evidence="2">CCBAS 213</strain>
    </source>
</reference>
<evidence type="ECO:0000313" key="3">
    <source>
        <dbReference type="Proteomes" id="UP001175211"/>
    </source>
</evidence>